<dbReference type="InterPro" id="IPR000859">
    <property type="entry name" value="CUB_dom"/>
</dbReference>
<evidence type="ECO:0000256" key="2">
    <source>
        <dbReference type="PROSITE-ProRule" id="PRU00059"/>
    </source>
</evidence>
<protein>
    <recommendedName>
        <fullName evidence="4">CUB domain-containing protein</fullName>
    </recommendedName>
</protein>
<keyword evidence="6" id="KW-1185">Reference proteome</keyword>
<feature type="domain" description="CUB" evidence="4">
    <location>
        <begin position="17"/>
        <end position="90"/>
    </location>
</feature>
<reference evidence="5" key="1">
    <citation type="submission" date="2025-08" db="UniProtKB">
        <authorList>
            <consortium name="Ensembl"/>
        </authorList>
    </citation>
    <scope>IDENTIFICATION</scope>
</reference>
<feature type="transmembrane region" description="Helical" evidence="3">
    <location>
        <begin position="63"/>
        <end position="82"/>
    </location>
</feature>
<comment type="caution">
    <text evidence="2">Lacks conserved residue(s) required for the propagation of feature annotation.</text>
</comment>
<proteinExistence type="predicted"/>
<dbReference type="SUPFAM" id="SSF49854">
    <property type="entry name" value="Spermadhesin, CUB domain"/>
    <property type="match status" value="1"/>
</dbReference>
<keyword evidence="3" id="KW-0472">Membrane</keyword>
<keyword evidence="3" id="KW-0812">Transmembrane</keyword>
<dbReference type="Proteomes" id="UP000694428">
    <property type="component" value="Unplaced"/>
</dbReference>
<dbReference type="InterPro" id="IPR052129">
    <property type="entry name" value="Spermadhesin-Link_domain"/>
</dbReference>
<dbReference type="PANTHER" id="PTHR46908:SF4">
    <property type="entry name" value="TUMOR NECROSIS FACTOR-INDUCIBLE GENE 6 PROTEIN"/>
    <property type="match status" value="1"/>
</dbReference>
<dbReference type="PROSITE" id="PS01180">
    <property type="entry name" value="CUB"/>
    <property type="match status" value="1"/>
</dbReference>
<dbReference type="Ensembl" id="ENSPSTT00000024874.1">
    <property type="protein sequence ID" value="ENSPSTP00000023643.1"/>
    <property type="gene ID" value="ENSPSTG00000017422.1"/>
</dbReference>
<evidence type="ECO:0000259" key="4">
    <source>
        <dbReference type="PROSITE" id="PS01180"/>
    </source>
</evidence>
<dbReference type="InterPro" id="IPR035914">
    <property type="entry name" value="Sperma_CUB_dom_sf"/>
</dbReference>
<organism evidence="5 6">
    <name type="scientific">Pavo cristatus</name>
    <name type="common">Indian peafowl</name>
    <name type="synonym">Blue peafowl</name>
    <dbReference type="NCBI Taxonomy" id="9049"/>
    <lineage>
        <taxon>Eukaryota</taxon>
        <taxon>Metazoa</taxon>
        <taxon>Chordata</taxon>
        <taxon>Craniata</taxon>
        <taxon>Vertebrata</taxon>
        <taxon>Euteleostomi</taxon>
        <taxon>Archelosauria</taxon>
        <taxon>Archosauria</taxon>
        <taxon>Dinosauria</taxon>
        <taxon>Saurischia</taxon>
        <taxon>Theropoda</taxon>
        <taxon>Coelurosauria</taxon>
        <taxon>Aves</taxon>
        <taxon>Neognathae</taxon>
        <taxon>Galloanserae</taxon>
        <taxon>Galliformes</taxon>
        <taxon>Phasianidae</taxon>
        <taxon>Phasianinae</taxon>
        <taxon>Pavo</taxon>
    </lineage>
</organism>
<keyword evidence="1" id="KW-1015">Disulfide bond</keyword>
<dbReference type="PANTHER" id="PTHR46908">
    <property type="entry name" value="CUBILIN-LIKE PROTEIN"/>
    <property type="match status" value="1"/>
</dbReference>
<evidence type="ECO:0000313" key="5">
    <source>
        <dbReference type="Ensembl" id="ENSPSTP00000023643.1"/>
    </source>
</evidence>
<dbReference type="CDD" id="cd00041">
    <property type="entry name" value="CUB"/>
    <property type="match status" value="1"/>
</dbReference>
<evidence type="ECO:0000256" key="3">
    <source>
        <dbReference type="SAM" id="Phobius"/>
    </source>
</evidence>
<dbReference type="AlphaFoldDB" id="A0A8C9G801"/>
<dbReference type="Gene3D" id="2.60.120.290">
    <property type="entry name" value="Spermadhesin, CUB domain"/>
    <property type="match status" value="1"/>
</dbReference>
<evidence type="ECO:0000256" key="1">
    <source>
        <dbReference type="ARBA" id="ARBA00023157"/>
    </source>
</evidence>
<reference evidence="5" key="2">
    <citation type="submission" date="2025-09" db="UniProtKB">
        <authorList>
            <consortium name="Ensembl"/>
        </authorList>
    </citation>
    <scope>IDENTIFICATION</scope>
</reference>
<sequence>ISLYHYTFVFVSLLAPCGGHFSSPSGVILSPGWPGYYKDSLNCEWVIEAEPGHSIKITFERSWLMFFLFHIFHRCIIISFIFCGSKNTFV</sequence>
<accession>A0A8C9G801</accession>
<evidence type="ECO:0000313" key="6">
    <source>
        <dbReference type="Proteomes" id="UP000694428"/>
    </source>
</evidence>
<name>A0A8C9G801_PAVCR</name>
<dbReference type="Pfam" id="PF00431">
    <property type="entry name" value="CUB"/>
    <property type="match status" value="1"/>
</dbReference>
<keyword evidence="3" id="KW-1133">Transmembrane helix</keyword>